<reference evidence="2" key="1">
    <citation type="submission" date="2023-07" db="EMBL/GenBank/DDBJ databases">
        <title>30 novel species of actinomycetes from the DSMZ collection.</title>
        <authorList>
            <person name="Nouioui I."/>
        </authorList>
    </citation>
    <scope>NUCLEOTIDE SEQUENCE [LARGE SCALE GENOMIC DNA]</scope>
    <source>
        <strain evidence="2">DSM 44917</strain>
    </source>
</reference>
<evidence type="ECO:0000313" key="1">
    <source>
        <dbReference type="EMBL" id="MDT0306148.1"/>
    </source>
</evidence>
<dbReference type="EMBL" id="JAVREN010000004">
    <property type="protein sequence ID" value="MDT0306148.1"/>
    <property type="molecule type" value="Genomic_DNA"/>
</dbReference>
<dbReference type="RefSeq" id="WP_311629068.1">
    <property type="nucleotide sequence ID" value="NZ_JAVREN010000004.1"/>
</dbReference>
<organism evidence="1 2">
    <name type="scientific">Streptomyces boetiae</name>
    <dbReference type="NCBI Taxonomy" id="3075541"/>
    <lineage>
        <taxon>Bacteria</taxon>
        <taxon>Bacillati</taxon>
        <taxon>Actinomycetota</taxon>
        <taxon>Actinomycetes</taxon>
        <taxon>Kitasatosporales</taxon>
        <taxon>Streptomycetaceae</taxon>
        <taxon>Streptomyces</taxon>
    </lineage>
</organism>
<name>A0ABU2L499_9ACTN</name>
<gene>
    <name evidence="1" type="ORF">RM780_04120</name>
</gene>
<protein>
    <submittedName>
        <fullName evidence="1">Uncharacterized protein</fullName>
    </submittedName>
</protein>
<accession>A0ABU2L499</accession>
<sequence>MSDNGCDLDLDWRFTQTCPGDPTASGWVPPVGEHILVVRDRDGASHCGVVDDNRCGLFLTTCCCGRAVLTAALWWATPTQPCTAPH</sequence>
<dbReference type="Proteomes" id="UP001183388">
    <property type="component" value="Unassembled WGS sequence"/>
</dbReference>
<keyword evidence="2" id="KW-1185">Reference proteome</keyword>
<proteinExistence type="predicted"/>
<evidence type="ECO:0000313" key="2">
    <source>
        <dbReference type="Proteomes" id="UP001183388"/>
    </source>
</evidence>
<comment type="caution">
    <text evidence="1">The sequence shown here is derived from an EMBL/GenBank/DDBJ whole genome shotgun (WGS) entry which is preliminary data.</text>
</comment>